<comment type="caution">
    <text evidence="1">The sequence shown here is derived from an EMBL/GenBank/DDBJ whole genome shotgun (WGS) entry which is preliminary data.</text>
</comment>
<evidence type="ECO:0000313" key="1">
    <source>
        <dbReference type="EMBL" id="MBB4640943.1"/>
    </source>
</evidence>
<evidence type="ECO:0008006" key="3">
    <source>
        <dbReference type="Google" id="ProtNLM"/>
    </source>
</evidence>
<dbReference type="EMBL" id="JACHOV010000004">
    <property type="protein sequence ID" value="MBB4640943.1"/>
    <property type="molecule type" value="Genomic_DNA"/>
</dbReference>
<dbReference type="InterPro" id="IPR018736">
    <property type="entry name" value="DUF2279_periplasmic_lipo"/>
</dbReference>
<accession>A0A840HSP1</accession>
<dbReference type="Proteomes" id="UP000575068">
    <property type="component" value="Unassembled WGS sequence"/>
</dbReference>
<dbReference type="RefSeq" id="WP_246414652.1">
    <property type="nucleotide sequence ID" value="NZ_JACHOV010000004.1"/>
</dbReference>
<dbReference type="Pfam" id="PF10043">
    <property type="entry name" value="DUF2279"/>
    <property type="match status" value="1"/>
</dbReference>
<organism evidence="1 2">
    <name type="scientific">Rhizorhapis suberifaciens</name>
    <name type="common">corky root of lettuce</name>
    <dbReference type="NCBI Taxonomy" id="13656"/>
    <lineage>
        <taxon>Bacteria</taxon>
        <taxon>Pseudomonadati</taxon>
        <taxon>Pseudomonadota</taxon>
        <taxon>Alphaproteobacteria</taxon>
        <taxon>Sphingomonadales</taxon>
        <taxon>Sphingomonadaceae</taxon>
        <taxon>Rhizorhapis</taxon>
    </lineage>
</organism>
<protein>
    <recommendedName>
        <fullName evidence="3">DUF2279 domain-containing protein</fullName>
    </recommendedName>
</protein>
<reference evidence="1 2" key="1">
    <citation type="submission" date="2020-08" db="EMBL/GenBank/DDBJ databases">
        <title>Genomic Encyclopedia of Type Strains, Phase IV (KMG-IV): sequencing the most valuable type-strain genomes for metagenomic binning, comparative biology and taxonomic classification.</title>
        <authorList>
            <person name="Goeker M."/>
        </authorList>
    </citation>
    <scope>NUCLEOTIDE SEQUENCE [LARGE SCALE GENOMIC DNA]</scope>
    <source>
        <strain evidence="1 2">DSM 7465</strain>
    </source>
</reference>
<gene>
    <name evidence="1" type="ORF">HNQ99_001247</name>
</gene>
<sequence length="355" mass="39169">MAVSPSATSQVMPVFQQSAELSDYHLPGQLASEQRFSGLTSATDIKLDFEQEGSIGTTSLSTVEAVLDDLQLSQTATKSSPFIYGPQDSARVPDASQSSGFRSFGSQVGAVKWEMAAIAAYYTAINGKKLFDDASSPHFHKEGWFGKSTSNVGIDKLAHAYSTYVISELIHARLRRKTESAPNIEFTAAALASAAMLYTELWDSIERSAGWSWEDVTFNTLGAGFSILRNSVPKLDQKLDFRMMIVPNSKIFQAEGKGHFEQQRFFLALKPSGFEALKDGPLRFLELHLGYYGKDFSSEDRAAGVRPKRRIFVGFGINLRELLFKNSKGRAGRAAGEILDYFQPPYTAVRTHITN</sequence>
<keyword evidence="2" id="KW-1185">Reference proteome</keyword>
<name>A0A840HSP1_9SPHN</name>
<dbReference type="AlphaFoldDB" id="A0A840HSP1"/>
<proteinExistence type="predicted"/>
<evidence type="ECO:0000313" key="2">
    <source>
        <dbReference type="Proteomes" id="UP000575068"/>
    </source>
</evidence>